<dbReference type="PROSITE" id="PS51755">
    <property type="entry name" value="OMPR_PHOB"/>
    <property type="match status" value="1"/>
</dbReference>
<name>A0ABT0VFP2_9LACO</name>
<evidence type="ECO:0000259" key="9">
    <source>
        <dbReference type="PROSITE" id="PS51755"/>
    </source>
</evidence>
<keyword evidence="1 6" id="KW-0597">Phosphoprotein</keyword>
<protein>
    <submittedName>
        <fullName evidence="10">Response regulator transcription factor</fullName>
    </submittedName>
</protein>
<dbReference type="PROSITE" id="PS50110">
    <property type="entry name" value="RESPONSE_REGULATORY"/>
    <property type="match status" value="1"/>
</dbReference>
<proteinExistence type="predicted"/>
<evidence type="ECO:0000259" key="8">
    <source>
        <dbReference type="PROSITE" id="PS50110"/>
    </source>
</evidence>
<dbReference type="Pfam" id="PF00072">
    <property type="entry name" value="Response_reg"/>
    <property type="match status" value="1"/>
</dbReference>
<dbReference type="EMBL" id="JAGMVS010000038">
    <property type="protein sequence ID" value="MCM2436662.1"/>
    <property type="molecule type" value="Genomic_DNA"/>
</dbReference>
<evidence type="ECO:0000256" key="3">
    <source>
        <dbReference type="ARBA" id="ARBA00023015"/>
    </source>
</evidence>
<dbReference type="Gene3D" id="1.10.10.10">
    <property type="entry name" value="Winged helix-like DNA-binding domain superfamily/Winged helix DNA-binding domain"/>
    <property type="match status" value="1"/>
</dbReference>
<evidence type="ECO:0000256" key="7">
    <source>
        <dbReference type="PROSITE-ProRule" id="PRU01091"/>
    </source>
</evidence>
<gene>
    <name evidence="10" type="ORF">KAK10_01770</name>
</gene>
<comment type="caution">
    <text evidence="10">The sequence shown here is derived from an EMBL/GenBank/DDBJ whole genome shotgun (WGS) entry which is preliminary data.</text>
</comment>
<evidence type="ECO:0000256" key="1">
    <source>
        <dbReference type="ARBA" id="ARBA00022553"/>
    </source>
</evidence>
<evidence type="ECO:0000313" key="11">
    <source>
        <dbReference type="Proteomes" id="UP001057481"/>
    </source>
</evidence>
<evidence type="ECO:0000256" key="6">
    <source>
        <dbReference type="PROSITE-ProRule" id="PRU00169"/>
    </source>
</evidence>
<dbReference type="PANTHER" id="PTHR48111">
    <property type="entry name" value="REGULATOR OF RPOS"/>
    <property type="match status" value="1"/>
</dbReference>
<dbReference type="InterPro" id="IPR039420">
    <property type="entry name" value="WalR-like"/>
</dbReference>
<dbReference type="CDD" id="cd00383">
    <property type="entry name" value="trans_reg_C"/>
    <property type="match status" value="1"/>
</dbReference>
<feature type="domain" description="OmpR/PhoB-type" evidence="9">
    <location>
        <begin position="135"/>
        <end position="235"/>
    </location>
</feature>
<keyword evidence="3" id="KW-0805">Transcription regulation</keyword>
<dbReference type="Proteomes" id="UP001057481">
    <property type="component" value="Unassembled WGS sequence"/>
</dbReference>
<sequence>MKLLMIEERSAIAEMMKAFFKKEKWDADIINDGKVALELFANNPHTFNIIILDLDLPRISGMEVGMQLRQISQQIPVILISSRFSDDDHVFGLEMGASDIIVKPFSPLTLINRMKAIYRRANSVEYLQSQRQVQEAEFDIQTNFFKLNSATREVRINNQALYDLTPKEFDLLSTLAQNPKRVFSRDQLLQIVWNYEYYGDERTVDAHIKKLRKKIQPFGKNAIQTVWGVGYKFDDSLQ</sequence>
<dbReference type="InterPro" id="IPR036388">
    <property type="entry name" value="WH-like_DNA-bd_sf"/>
</dbReference>
<dbReference type="SMART" id="SM00862">
    <property type="entry name" value="Trans_reg_C"/>
    <property type="match status" value="1"/>
</dbReference>
<feature type="domain" description="Response regulatory" evidence="8">
    <location>
        <begin position="2"/>
        <end position="118"/>
    </location>
</feature>
<accession>A0ABT0VFP2</accession>
<keyword evidence="11" id="KW-1185">Reference proteome</keyword>
<dbReference type="InterPro" id="IPR016032">
    <property type="entry name" value="Sig_transdc_resp-reg_C-effctor"/>
</dbReference>
<keyword evidence="4 7" id="KW-0238">DNA-binding</keyword>
<feature type="DNA-binding region" description="OmpR/PhoB-type" evidence="7">
    <location>
        <begin position="135"/>
        <end position="235"/>
    </location>
</feature>
<reference evidence="10" key="1">
    <citation type="submission" date="2021-04" db="EMBL/GenBank/DDBJ databases">
        <title>Taxonomic assessment of Weissella genus.</title>
        <authorList>
            <person name="Fanelli F."/>
            <person name="Chieffi D."/>
            <person name="Dell'Aquila A."/>
            <person name="Gyu-Sung C."/>
            <person name="Franz C.M.A.P."/>
            <person name="Fusco V."/>
        </authorList>
    </citation>
    <scope>NUCLEOTIDE SEQUENCE</scope>
    <source>
        <strain evidence="10">LMG 25373</strain>
    </source>
</reference>
<feature type="modified residue" description="4-aspartylphosphate" evidence="6">
    <location>
        <position position="53"/>
    </location>
</feature>
<evidence type="ECO:0000256" key="2">
    <source>
        <dbReference type="ARBA" id="ARBA00023012"/>
    </source>
</evidence>
<dbReference type="InterPro" id="IPR011006">
    <property type="entry name" value="CheY-like_superfamily"/>
</dbReference>
<dbReference type="SMART" id="SM00448">
    <property type="entry name" value="REC"/>
    <property type="match status" value="1"/>
</dbReference>
<dbReference type="InterPro" id="IPR001867">
    <property type="entry name" value="OmpR/PhoB-type_DNA-bd"/>
</dbReference>
<dbReference type="RefSeq" id="WP_205143109.1">
    <property type="nucleotide sequence ID" value="NZ_JAFBDN010000003.1"/>
</dbReference>
<keyword evidence="5" id="KW-0804">Transcription</keyword>
<evidence type="ECO:0000256" key="5">
    <source>
        <dbReference type="ARBA" id="ARBA00023163"/>
    </source>
</evidence>
<dbReference type="Gene3D" id="3.40.50.2300">
    <property type="match status" value="1"/>
</dbReference>
<organism evidence="10 11">
    <name type="scientific">Periweissella beninensis</name>
    <dbReference type="NCBI Taxonomy" id="504936"/>
    <lineage>
        <taxon>Bacteria</taxon>
        <taxon>Bacillati</taxon>
        <taxon>Bacillota</taxon>
        <taxon>Bacilli</taxon>
        <taxon>Lactobacillales</taxon>
        <taxon>Lactobacillaceae</taxon>
        <taxon>Periweissella</taxon>
    </lineage>
</organism>
<dbReference type="SUPFAM" id="SSF52172">
    <property type="entry name" value="CheY-like"/>
    <property type="match status" value="1"/>
</dbReference>
<dbReference type="SUPFAM" id="SSF46894">
    <property type="entry name" value="C-terminal effector domain of the bipartite response regulators"/>
    <property type="match status" value="1"/>
</dbReference>
<dbReference type="PANTHER" id="PTHR48111:SF21">
    <property type="entry name" value="DNA-BINDING DUAL MASTER TRANSCRIPTIONAL REGULATOR RPAA"/>
    <property type="match status" value="1"/>
</dbReference>
<evidence type="ECO:0000313" key="10">
    <source>
        <dbReference type="EMBL" id="MCM2436662.1"/>
    </source>
</evidence>
<dbReference type="Pfam" id="PF00486">
    <property type="entry name" value="Trans_reg_C"/>
    <property type="match status" value="1"/>
</dbReference>
<evidence type="ECO:0000256" key="4">
    <source>
        <dbReference type="ARBA" id="ARBA00023125"/>
    </source>
</evidence>
<keyword evidence="2" id="KW-0902">Two-component regulatory system</keyword>
<dbReference type="InterPro" id="IPR001789">
    <property type="entry name" value="Sig_transdc_resp-reg_receiver"/>
</dbReference>